<keyword evidence="3" id="KW-1185">Reference proteome</keyword>
<sequence length="307" mass="35105">MVKPAVELLFVLVILFGSSYALPTTKCARASPEELWYSDYSPMLKSSCLEEMSYYFRLILDRVEGDNLFTFIPHIKEDPEKAKNLTERMTLAEKTALFLMGQAYDVMENSWLTLGETSRLFLAGGAPASEVARSMENLHKAHVHANELLIDAGRKIAVFFRDMLELAIEGVTLMLETEVEEAPEGDYEMAKLIQEKIVKTAPVDLIGIIVRRFIGRSMGTIQTSPNKDTPDVLFSVMPRINQMVNDFKETMDRELLTAESWTSFMEKELEKSVVATKKRELENFVLIYRNEVYVYEVLMNMITSYTE</sequence>
<feature type="chain" id="PRO_5007832696" evidence="1">
    <location>
        <begin position="22"/>
        <end position="307"/>
    </location>
</feature>
<keyword evidence="1" id="KW-0732">Signal</keyword>
<evidence type="ECO:0000313" key="3">
    <source>
        <dbReference type="Proteomes" id="UP000076858"/>
    </source>
</evidence>
<reference evidence="2 3" key="1">
    <citation type="submission" date="2016-03" db="EMBL/GenBank/DDBJ databases">
        <title>EvidentialGene: Evidence-directed Construction of Genes on Genomes.</title>
        <authorList>
            <person name="Gilbert D.G."/>
            <person name="Choi J.-H."/>
            <person name="Mockaitis K."/>
            <person name="Colbourne J."/>
            <person name="Pfrender M."/>
        </authorList>
    </citation>
    <scope>NUCLEOTIDE SEQUENCE [LARGE SCALE GENOMIC DNA]</scope>
    <source>
        <strain evidence="2 3">Xinb3</strain>
        <tissue evidence="2">Complete organism</tissue>
    </source>
</reference>
<dbReference type="OrthoDB" id="6340441at2759"/>
<organism evidence="2 3">
    <name type="scientific">Daphnia magna</name>
    <dbReference type="NCBI Taxonomy" id="35525"/>
    <lineage>
        <taxon>Eukaryota</taxon>
        <taxon>Metazoa</taxon>
        <taxon>Ecdysozoa</taxon>
        <taxon>Arthropoda</taxon>
        <taxon>Crustacea</taxon>
        <taxon>Branchiopoda</taxon>
        <taxon>Diplostraca</taxon>
        <taxon>Cladocera</taxon>
        <taxon>Anomopoda</taxon>
        <taxon>Daphniidae</taxon>
        <taxon>Daphnia</taxon>
    </lineage>
</organism>
<accession>A0A162CKN3</accession>
<proteinExistence type="predicted"/>
<feature type="signal peptide" evidence="1">
    <location>
        <begin position="1"/>
        <end position="21"/>
    </location>
</feature>
<name>A0A162CKN3_9CRUS</name>
<dbReference type="AlphaFoldDB" id="A0A162CKN3"/>
<protein>
    <submittedName>
        <fullName evidence="2">Uncharacterized protein</fullName>
    </submittedName>
</protein>
<comment type="caution">
    <text evidence="2">The sequence shown here is derived from an EMBL/GenBank/DDBJ whole genome shotgun (WGS) entry which is preliminary data.</text>
</comment>
<dbReference type="Proteomes" id="UP000076858">
    <property type="component" value="Unassembled WGS sequence"/>
</dbReference>
<evidence type="ECO:0000313" key="2">
    <source>
        <dbReference type="EMBL" id="KZS16972.1"/>
    </source>
</evidence>
<dbReference type="EMBL" id="LRGB01000687">
    <property type="protein sequence ID" value="KZS16972.1"/>
    <property type="molecule type" value="Genomic_DNA"/>
</dbReference>
<evidence type="ECO:0000256" key="1">
    <source>
        <dbReference type="SAM" id="SignalP"/>
    </source>
</evidence>
<gene>
    <name evidence="2" type="ORF">APZ42_017620</name>
</gene>